<organism evidence="2 3">
    <name type="scientific">Salix udensis</name>
    <dbReference type="NCBI Taxonomy" id="889485"/>
    <lineage>
        <taxon>Eukaryota</taxon>
        <taxon>Viridiplantae</taxon>
        <taxon>Streptophyta</taxon>
        <taxon>Embryophyta</taxon>
        <taxon>Tracheophyta</taxon>
        <taxon>Spermatophyta</taxon>
        <taxon>Magnoliopsida</taxon>
        <taxon>eudicotyledons</taxon>
        <taxon>Gunneridae</taxon>
        <taxon>Pentapetalae</taxon>
        <taxon>rosids</taxon>
        <taxon>fabids</taxon>
        <taxon>Malpighiales</taxon>
        <taxon>Salicaceae</taxon>
        <taxon>Saliceae</taxon>
        <taxon>Salix</taxon>
    </lineage>
</organism>
<evidence type="ECO:0000313" key="3">
    <source>
        <dbReference type="Proteomes" id="UP001162972"/>
    </source>
</evidence>
<proteinExistence type="predicted"/>
<gene>
    <name evidence="2" type="ORF">OIU84_018224</name>
</gene>
<comment type="caution">
    <text evidence="2">The sequence shown here is derived from an EMBL/GenBank/DDBJ whole genome shotgun (WGS) entry which is preliminary data.</text>
</comment>
<keyword evidence="3" id="KW-1185">Reference proteome</keyword>
<dbReference type="EMBL" id="JAPFFJ010000002">
    <property type="protein sequence ID" value="KAJ6434668.1"/>
    <property type="molecule type" value="Genomic_DNA"/>
</dbReference>
<reference evidence="2 3" key="1">
    <citation type="journal article" date="2023" name="Int. J. Mol. Sci.">
        <title>De Novo Assembly and Annotation of 11 Diverse Shrub Willow (Salix) Genomes Reveals Novel Gene Organization in Sex-Linked Regions.</title>
        <authorList>
            <person name="Hyden B."/>
            <person name="Feng K."/>
            <person name="Yates T.B."/>
            <person name="Jawdy S."/>
            <person name="Cereghino C."/>
            <person name="Smart L.B."/>
            <person name="Muchero W."/>
        </authorList>
    </citation>
    <scope>NUCLEOTIDE SEQUENCE [LARGE SCALE GENOMIC DNA]</scope>
    <source>
        <tissue evidence="2">Shoot tip</tissue>
    </source>
</reference>
<sequence>MAAKVALLFFTFGLAFLAATVSADPDMLQDVCVANFNSGVKVNGFTCKENITAVVSKRSRRSSPSLHQRSDCLIKNTGARAREV</sequence>
<dbReference type="InterPro" id="IPR014710">
    <property type="entry name" value="RmlC-like_jellyroll"/>
</dbReference>
<dbReference type="Gene3D" id="2.60.120.10">
    <property type="entry name" value="Jelly Rolls"/>
    <property type="match status" value="1"/>
</dbReference>
<name>A0AAD6PNB9_9ROSI</name>
<feature type="signal peptide" evidence="1">
    <location>
        <begin position="1"/>
        <end position="23"/>
    </location>
</feature>
<dbReference type="AlphaFoldDB" id="A0AAD6PNB9"/>
<feature type="chain" id="PRO_5042277485" evidence="1">
    <location>
        <begin position="24"/>
        <end position="84"/>
    </location>
</feature>
<dbReference type="Proteomes" id="UP001162972">
    <property type="component" value="Chromosome 13"/>
</dbReference>
<evidence type="ECO:0000313" key="2">
    <source>
        <dbReference type="EMBL" id="KAJ6434668.1"/>
    </source>
</evidence>
<protein>
    <submittedName>
        <fullName evidence="2">Uncharacterized protein</fullName>
    </submittedName>
</protein>
<evidence type="ECO:0000256" key="1">
    <source>
        <dbReference type="SAM" id="SignalP"/>
    </source>
</evidence>
<accession>A0AAD6PNB9</accession>
<keyword evidence="1" id="KW-0732">Signal</keyword>